<evidence type="ECO:0000313" key="3">
    <source>
        <dbReference type="Proteomes" id="UP001050975"/>
    </source>
</evidence>
<dbReference type="AlphaFoldDB" id="A0AAV3XFE8"/>
<dbReference type="GO" id="GO:0043856">
    <property type="term" value="F:anti-sigma factor antagonist activity"/>
    <property type="evidence" value="ECO:0007669"/>
    <property type="project" value="TreeGrafter"/>
</dbReference>
<name>A0AAV3XFE8_9CYAN</name>
<keyword evidence="3" id="KW-1185">Reference proteome</keyword>
<dbReference type="Proteomes" id="UP001050975">
    <property type="component" value="Unassembled WGS sequence"/>
</dbReference>
<dbReference type="PANTHER" id="PTHR33495:SF2">
    <property type="entry name" value="ANTI-SIGMA FACTOR ANTAGONIST TM_1081-RELATED"/>
    <property type="match status" value="1"/>
</dbReference>
<gene>
    <name evidence="2" type="ORF">MiSe_38580</name>
</gene>
<proteinExistence type="predicted"/>
<dbReference type="RefSeq" id="WP_226584032.1">
    <property type="nucleotide sequence ID" value="NZ_BLAY01000058.1"/>
</dbReference>
<evidence type="ECO:0000313" key="2">
    <source>
        <dbReference type="EMBL" id="GET39097.1"/>
    </source>
</evidence>
<reference evidence="2" key="1">
    <citation type="submission" date="2019-10" db="EMBL/GenBank/DDBJ databases">
        <title>Draft genome sequece of Microseira wollei NIES-4236.</title>
        <authorList>
            <person name="Yamaguchi H."/>
            <person name="Suzuki S."/>
            <person name="Kawachi M."/>
        </authorList>
    </citation>
    <scope>NUCLEOTIDE SEQUENCE</scope>
    <source>
        <strain evidence="2">NIES-4236</strain>
    </source>
</reference>
<dbReference type="PANTHER" id="PTHR33495">
    <property type="entry name" value="ANTI-SIGMA FACTOR ANTAGONIST TM_1081-RELATED-RELATED"/>
    <property type="match status" value="1"/>
</dbReference>
<dbReference type="InterPro" id="IPR002645">
    <property type="entry name" value="STAS_dom"/>
</dbReference>
<dbReference type="SUPFAM" id="SSF52091">
    <property type="entry name" value="SpoIIaa-like"/>
    <property type="match status" value="1"/>
</dbReference>
<dbReference type="EMBL" id="BLAY01000058">
    <property type="protein sequence ID" value="GET39097.1"/>
    <property type="molecule type" value="Genomic_DNA"/>
</dbReference>
<accession>A0AAV3XFE8</accession>
<dbReference type="InterPro" id="IPR036513">
    <property type="entry name" value="STAS_dom_sf"/>
</dbReference>
<evidence type="ECO:0000259" key="1">
    <source>
        <dbReference type="PROSITE" id="PS50801"/>
    </source>
</evidence>
<organism evidence="2 3">
    <name type="scientific">Microseira wollei NIES-4236</name>
    <dbReference type="NCBI Taxonomy" id="2530354"/>
    <lineage>
        <taxon>Bacteria</taxon>
        <taxon>Bacillati</taxon>
        <taxon>Cyanobacteriota</taxon>
        <taxon>Cyanophyceae</taxon>
        <taxon>Oscillatoriophycideae</taxon>
        <taxon>Aerosakkonematales</taxon>
        <taxon>Aerosakkonemataceae</taxon>
        <taxon>Microseira</taxon>
    </lineage>
</organism>
<dbReference type="CDD" id="cd07043">
    <property type="entry name" value="STAS_anti-anti-sigma_factors"/>
    <property type="match status" value="1"/>
</dbReference>
<dbReference type="PROSITE" id="PS50801">
    <property type="entry name" value="STAS"/>
    <property type="match status" value="1"/>
</dbReference>
<comment type="caution">
    <text evidence="2">The sequence shown here is derived from an EMBL/GenBank/DDBJ whole genome shotgun (WGS) entry which is preliminary data.</text>
</comment>
<feature type="domain" description="STAS" evidence="1">
    <location>
        <begin position="13"/>
        <end position="102"/>
    </location>
</feature>
<sequence length="102" mass="11322">MKTSVDKNIITPVVKFPKVFDSATASQFHREIERIIEGGFNTVLIDLKEVACITSSGLLALVLAFKTVRDAGRKLFICSMNEQARILFELTGLDQVFESVSN</sequence>
<dbReference type="Gene3D" id="3.30.750.24">
    <property type="entry name" value="STAS domain"/>
    <property type="match status" value="1"/>
</dbReference>
<dbReference type="Pfam" id="PF01740">
    <property type="entry name" value="STAS"/>
    <property type="match status" value="1"/>
</dbReference>
<protein>
    <submittedName>
        <fullName evidence="2">Anti-sigma factor antagonist</fullName>
    </submittedName>
</protein>